<feature type="chain" id="PRO_5023143801" evidence="1">
    <location>
        <begin position="28"/>
        <end position="263"/>
    </location>
</feature>
<gene>
    <name evidence="3" type="ORF">FSB73_16740</name>
</gene>
<protein>
    <submittedName>
        <fullName evidence="3">Class D beta-lactamase</fullName>
    </submittedName>
</protein>
<dbReference type="OrthoDB" id="9762883at2"/>
<keyword evidence="4" id="KW-1185">Reference proteome</keyword>
<evidence type="ECO:0000313" key="3">
    <source>
        <dbReference type="EMBL" id="QEC73080.1"/>
    </source>
</evidence>
<evidence type="ECO:0000256" key="1">
    <source>
        <dbReference type="SAM" id="SignalP"/>
    </source>
</evidence>
<dbReference type="Pfam" id="PF00905">
    <property type="entry name" value="Transpeptidase"/>
    <property type="match status" value="1"/>
</dbReference>
<evidence type="ECO:0000259" key="2">
    <source>
        <dbReference type="Pfam" id="PF00905"/>
    </source>
</evidence>
<name>A0A5B8VNJ1_9BACT</name>
<dbReference type="Gene3D" id="3.40.710.10">
    <property type="entry name" value="DD-peptidase/beta-lactamase superfamily"/>
    <property type="match status" value="1"/>
</dbReference>
<feature type="signal peptide" evidence="1">
    <location>
        <begin position="1"/>
        <end position="27"/>
    </location>
</feature>
<sequence length="263" mass="29505">MKFFGSLLITAVLLSGFFAGCTLNNVAKDSAPESFFKQNNLQGTFALLDNVHEQFTVYNLKAYRDSAYAPGSSFQVLATLLGIETGRYLDEKSPVVYGGDSISLGDAFLQHNDSALAAVTARIGKDTLQYWLDSLHYGKANLQSDTEAVWLGDSLKITPDEQLGFIAKLYFVQLPFQKRVQQIVRKLMTREENTLYTLAYKSSWDRLPNGQYTGWITGWIEENKHVYFFVIHGQPISGRPETGSLLKTAKAVLKHYGFFEGKK</sequence>
<dbReference type="AlphaFoldDB" id="A0A5B8VNJ1"/>
<dbReference type="KEGG" id="agi:FSB73_16740"/>
<evidence type="ECO:0000313" key="4">
    <source>
        <dbReference type="Proteomes" id="UP000321291"/>
    </source>
</evidence>
<dbReference type="EMBL" id="CP042434">
    <property type="protein sequence ID" value="QEC73080.1"/>
    <property type="molecule type" value="Genomic_DNA"/>
</dbReference>
<proteinExistence type="predicted"/>
<dbReference type="PROSITE" id="PS51257">
    <property type="entry name" value="PROKAR_LIPOPROTEIN"/>
    <property type="match status" value="1"/>
</dbReference>
<dbReference type="SUPFAM" id="SSF56601">
    <property type="entry name" value="beta-lactamase/transpeptidase-like"/>
    <property type="match status" value="1"/>
</dbReference>
<organism evidence="3 4">
    <name type="scientific">Arachidicoccus ginsenosidivorans</name>
    <dbReference type="NCBI Taxonomy" id="496057"/>
    <lineage>
        <taxon>Bacteria</taxon>
        <taxon>Pseudomonadati</taxon>
        <taxon>Bacteroidota</taxon>
        <taxon>Chitinophagia</taxon>
        <taxon>Chitinophagales</taxon>
        <taxon>Chitinophagaceae</taxon>
        <taxon>Arachidicoccus</taxon>
    </lineage>
</organism>
<accession>A0A5B8VNJ1</accession>
<keyword evidence="1" id="KW-0732">Signal</keyword>
<reference evidence="3 4" key="1">
    <citation type="journal article" date="2017" name="Int. J. Syst. Evol. Microbiol.">
        <title>Arachidicoccus ginsenosidivorans sp. nov., with ginsenoside-converting activity isolated from ginseng cultivating soil.</title>
        <authorList>
            <person name="Siddiqi M.Z."/>
            <person name="Aslam Z."/>
            <person name="Im W.T."/>
        </authorList>
    </citation>
    <scope>NUCLEOTIDE SEQUENCE [LARGE SCALE GENOMIC DNA]</scope>
    <source>
        <strain evidence="3 4">Gsoil 809</strain>
    </source>
</reference>
<dbReference type="Proteomes" id="UP000321291">
    <property type="component" value="Chromosome"/>
</dbReference>
<dbReference type="GO" id="GO:0008658">
    <property type="term" value="F:penicillin binding"/>
    <property type="evidence" value="ECO:0007669"/>
    <property type="project" value="InterPro"/>
</dbReference>
<dbReference type="InterPro" id="IPR001460">
    <property type="entry name" value="PCN-bd_Tpept"/>
</dbReference>
<feature type="domain" description="Penicillin-binding protein transpeptidase" evidence="2">
    <location>
        <begin position="64"/>
        <end position="232"/>
    </location>
</feature>
<dbReference type="RefSeq" id="WP_146784758.1">
    <property type="nucleotide sequence ID" value="NZ_CP042434.1"/>
</dbReference>
<dbReference type="InterPro" id="IPR012338">
    <property type="entry name" value="Beta-lactam/transpept-like"/>
</dbReference>